<dbReference type="EMBL" id="CAWUFR010000111">
    <property type="protein sequence ID" value="CAK6967851.1"/>
    <property type="molecule type" value="Genomic_DNA"/>
</dbReference>
<sequence>MTPFKTSTMYRIFKNNCLTIPPSVEHWNQLKNIPVGEKAQEIQQLADANDTRGFFSVTKAIFVPSTDDSTTLKINADINSGRREHFEDIFNQTVSFDWNVTNNIPKQPVNNSLSVIPTMEEVKEALRNLEKQFFF</sequence>
<evidence type="ECO:0000313" key="2">
    <source>
        <dbReference type="Proteomes" id="UP001314229"/>
    </source>
</evidence>
<dbReference type="AlphaFoldDB" id="A0AAV1P7M8"/>
<dbReference type="Proteomes" id="UP001314229">
    <property type="component" value="Unassembled WGS sequence"/>
</dbReference>
<organism evidence="1 2">
    <name type="scientific">Scomber scombrus</name>
    <name type="common">Atlantic mackerel</name>
    <name type="synonym">Scomber vernalis</name>
    <dbReference type="NCBI Taxonomy" id="13677"/>
    <lineage>
        <taxon>Eukaryota</taxon>
        <taxon>Metazoa</taxon>
        <taxon>Chordata</taxon>
        <taxon>Craniata</taxon>
        <taxon>Vertebrata</taxon>
        <taxon>Euteleostomi</taxon>
        <taxon>Actinopterygii</taxon>
        <taxon>Neopterygii</taxon>
        <taxon>Teleostei</taxon>
        <taxon>Neoteleostei</taxon>
        <taxon>Acanthomorphata</taxon>
        <taxon>Pelagiaria</taxon>
        <taxon>Scombriformes</taxon>
        <taxon>Scombridae</taxon>
        <taxon>Scomber</taxon>
    </lineage>
</organism>
<gene>
    <name evidence="1" type="ORF">FSCOSCO3_A028125</name>
</gene>
<accession>A0AAV1P7M8</accession>
<evidence type="ECO:0000313" key="1">
    <source>
        <dbReference type="EMBL" id="CAK6967851.1"/>
    </source>
</evidence>
<protein>
    <submittedName>
        <fullName evidence="1">Transport and Golgi organization 2-like</fullName>
    </submittedName>
</protein>
<proteinExistence type="predicted"/>
<comment type="caution">
    <text evidence="1">The sequence shown here is derived from an EMBL/GenBank/DDBJ whole genome shotgun (WGS) entry which is preliminary data.</text>
</comment>
<keyword evidence="2" id="KW-1185">Reference proteome</keyword>
<reference evidence="1 2" key="1">
    <citation type="submission" date="2024-01" db="EMBL/GenBank/DDBJ databases">
        <authorList>
            <person name="Alioto T."/>
            <person name="Alioto T."/>
            <person name="Gomez Garrido J."/>
        </authorList>
    </citation>
    <scope>NUCLEOTIDE SEQUENCE [LARGE SCALE GENOMIC DNA]</scope>
</reference>
<name>A0AAV1P7M8_SCOSC</name>